<name>A0ABR5SLJ7_9BACT</name>
<comment type="caution">
    <text evidence="2">The sequence shown here is derived from an EMBL/GenBank/DDBJ whole genome shotgun (WGS) entry which is preliminary data.</text>
</comment>
<keyword evidence="3" id="KW-1185">Reference proteome</keyword>
<feature type="domain" description="YcaO" evidence="1">
    <location>
        <begin position="79"/>
        <end position="418"/>
    </location>
</feature>
<gene>
    <name evidence="2" type="ORF">ASN18_0190</name>
</gene>
<evidence type="ECO:0000313" key="3">
    <source>
        <dbReference type="Proteomes" id="UP000060487"/>
    </source>
</evidence>
<dbReference type="EMBL" id="LNQR01000004">
    <property type="protein sequence ID" value="KWT94651.1"/>
    <property type="molecule type" value="Genomic_DNA"/>
</dbReference>
<sequence length="418" mass="47230">MDSLSPSIVFCGQHFREQKHYWYGTQRSISPKETYETIKPYFKEIGLTRLANITGLDRIGIHTVLAIRPNSYYLSVDAGKGFTLEAAEVSAAMECIERCVGEQAPLREILLSYKEISSLYGVIPVENLPFTNKLMFSENRTERWTTGYDIINRQEVAVPYVSVSMRGPHGIKDDLHTFMFGSNGLASGNTFLEAVYMGLLETIERDAVTSHSVAKAYQKYHPPRADINTIRFPLVLNLLERIREAQVNVIVYDCTVDTAIPVYLAYLYDHNRNIGVFKGYGAHLDPEIALIRAITEAVQGRLVYISGSRDDFFRNNLTGLKLSDNDRQIALLESVTPTIDMSGVKSESTDTFEEDILICLERLKRVGLNQVIVFDLTPEGYKVNVVRVVVPGLEGYTYKYYSPGRRALNFADQRMVIS</sequence>
<dbReference type="InterPro" id="IPR003776">
    <property type="entry name" value="YcaO-like_dom"/>
</dbReference>
<dbReference type="Proteomes" id="UP000060487">
    <property type="component" value="Unassembled WGS sequence"/>
</dbReference>
<proteinExistence type="predicted"/>
<evidence type="ECO:0000259" key="1">
    <source>
        <dbReference type="PROSITE" id="PS51664"/>
    </source>
</evidence>
<organism evidence="2 3">
    <name type="scientific">Candidatus Magnetominusculus xianensis</name>
    <dbReference type="NCBI Taxonomy" id="1748249"/>
    <lineage>
        <taxon>Bacteria</taxon>
        <taxon>Pseudomonadati</taxon>
        <taxon>Nitrospirota</taxon>
        <taxon>Nitrospiria</taxon>
        <taxon>Nitrospirales</taxon>
        <taxon>Nitrospiraceae</taxon>
        <taxon>Candidatus Magnetominusculus</taxon>
    </lineage>
</organism>
<dbReference type="NCBIfam" id="TIGR00702">
    <property type="entry name" value="YcaO-type kinase domain"/>
    <property type="match status" value="1"/>
</dbReference>
<dbReference type="PANTHER" id="PTHR37809">
    <property type="entry name" value="RIBOSOMAL PROTEIN S12 METHYLTHIOTRANSFERASE ACCESSORY FACTOR YCAO"/>
    <property type="match status" value="1"/>
</dbReference>
<dbReference type="PANTHER" id="PTHR37809:SF1">
    <property type="entry name" value="RIBOSOMAL PROTEIN S12 METHYLTHIOTRANSFERASE ACCESSORY FACTOR YCAO"/>
    <property type="match status" value="1"/>
</dbReference>
<dbReference type="RefSeq" id="WP_085050722.1">
    <property type="nucleotide sequence ID" value="NZ_LNQR01000004.1"/>
</dbReference>
<dbReference type="PROSITE" id="PS51664">
    <property type="entry name" value="YCAO"/>
    <property type="match status" value="1"/>
</dbReference>
<evidence type="ECO:0000313" key="2">
    <source>
        <dbReference type="EMBL" id="KWT94651.1"/>
    </source>
</evidence>
<accession>A0ABR5SLJ7</accession>
<dbReference type="Gene3D" id="3.30.160.660">
    <property type="match status" value="1"/>
</dbReference>
<dbReference type="Pfam" id="PF02624">
    <property type="entry name" value="YcaO"/>
    <property type="match status" value="1"/>
</dbReference>
<protein>
    <submittedName>
        <fullName evidence="2">YcaO-like domain protein</fullName>
    </submittedName>
</protein>
<reference evidence="2 3" key="1">
    <citation type="submission" date="2015-11" db="EMBL/GenBank/DDBJ databases">
        <authorList>
            <person name="Lin W."/>
        </authorList>
    </citation>
    <scope>NUCLEOTIDE SEQUENCE [LARGE SCALE GENOMIC DNA]</scope>
    <source>
        <strain evidence="2 3">HCH-1</strain>
    </source>
</reference>